<evidence type="ECO:0000313" key="2">
    <source>
        <dbReference type="EMBL" id="SIS65984.1"/>
    </source>
</evidence>
<protein>
    <submittedName>
        <fullName evidence="2">Uncharacterized protein</fullName>
    </submittedName>
</protein>
<proteinExistence type="predicted"/>
<feature type="compositionally biased region" description="Polar residues" evidence="1">
    <location>
        <begin position="33"/>
        <end position="48"/>
    </location>
</feature>
<gene>
    <name evidence="2" type="ORF">SAMN05421686_103135</name>
</gene>
<name>A0A1N7KWP1_9GAMM</name>
<dbReference type="AlphaFoldDB" id="A0A1N7KWP1"/>
<sequence length="48" mass="5290">MTMTALLGCNETVISTFLVRNPPWDLNPDDQGSAENQTGRSTAIYNFV</sequence>
<reference evidence="3" key="1">
    <citation type="submission" date="2017-01" db="EMBL/GenBank/DDBJ databases">
        <authorList>
            <person name="Varghese N."/>
            <person name="Submissions S."/>
        </authorList>
    </citation>
    <scope>NUCLEOTIDE SEQUENCE [LARGE SCALE GENOMIC DNA]</scope>
    <source>
        <strain evidence="3">DSM 24913</strain>
    </source>
</reference>
<keyword evidence="3" id="KW-1185">Reference proteome</keyword>
<accession>A0A1N7KWP1</accession>
<evidence type="ECO:0000313" key="3">
    <source>
        <dbReference type="Proteomes" id="UP000185639"/>
    </source>
</evidence>
<dbReference type="EMBL" id="FTOH01000003">
    <property type="protein sequence ID" value="SIS65984.1"/>
    <property type="molecule type" value="Genomic_DNA"/>
</dbReference>
<evidence type="ECO:0000256" key="1">
    <source>
        <dbReference type="SAM" id="MobiDB-lite"/>
    </source>
</evidence>
<organism evidence="2 3">
    <name type="scientific">Thalassolituus maritimus</name>
    <dbReference type="NCBI Taxonomy" id="484498"/>
    <lineage>
        <taxon>Bacteria</taxon>
        <taxon>Pseudomonadati</taxon>
        <taxon>Pseudomonadota</taxon>
        <taxon>Gammaproteobacteria</taxon>
        <taxon>Oceanospirillales</taxon>
        <taxon>Oceanospirillaceae</taxon>
        <taxon>Thalassolituus</taxon>
    </lineage>
</organism>
<dbReference type="Proteomes" id="UP000185639">
    <property type="component" value="Unassembled WGS sequence"/>
</dbReference>
<feature type="region of interest" description="Disordered" evidence="1">
    <location>
        <begin position="25"/>
        <end position="48"/>
    </location>
</feature>